<dbReference type="Pfam" id="PF07728">
    <property type="entry name" value="AAA_5"/>
    <property type="match status" value="1"/>
</dbReference>
<dbReference type="PANTHER" id="PTHR37291">
    <property type="entry name" value="5-METHYLCYTOSINE-SPECIFIC RESTRICTION ENZYME B"/>
    <property type="match status" value="1"/>
</dbReference>
<gene>
    <name evidence="2" type="ORF">LIZ65_07745</name>
</gene>
<proteinExistence type="predicted"/>
<feature type="domain" description="ATPase dynein-related AAA" evidence="1">
    <location>
        <begin position="6"/>
        <end position="175"/>
    </location>
</feature>
<evidence type="ECO:0000259" key="1">
    <source>
        <dbReference type="Pfam" id="PF07728"/>
    </source>
</evidence>
<reference evidence="2 3" key="1">
    <citation type="submission" date="2021-10" db="EMBL/GenBank/DDBJ databases">
        <title>Collection of gut derived symbiotic bacterial strains cultured from healthy donors.</title>
        <authorList>
            <person name="Lin H."/>
            <person name="Littmann E."/>
            <person name="Kohout C."/>
            <person name="Pamer E.G."/>
        </authorList>
    </citation>
    <scope>NUCLEOTIDE SEQUENCE [LARGE SCALE GENOMIC DNA]</scope>
    <source>
        <strain evidence="2 3">DFI.1.165</strain>
    </source>
</reference>
<evidence type="ECO:0000313" key="3">
    <source>
        <dbReference type="Proteomes" id="UP001299546"/>
    </source>
</evidence>
<organism evidence="2 3">
    <name type="scientific">Bariatricus massiliensis</name>
    <dbReference type="NCBI Taxonomy" id="1745713"/>
    <lineage>
        <taxon>Bacteria</taxon>
        <taxon>Bacillati</taxon>
        <taxon>Bacillota</taxon>
        <taxon>Clostridia</taxon>
        <taxon>Lachnospirales</taxon>
        <taxon>Lachnospiraceae</taxon>
        <taxon>Bariatricus</taxon>
    </lineage>
</organism>
<evidence type="ECO:0000313" key="2">
    <source>
        <dbReference type="EMBL" id="MCB7387182.1"/>
    </source>
</evidence>
<dbReference type="Gene3D" id="3.40.50.300">
    <property type="entry name" value="P-loop containing nucleotide triphosphate hydrolases"/>
    <property type="match status" value="1"/>
</dbReference>
<dbReference type="InterPro" id="IPR027417">
    <property type="entry name" value="P-loop_NTPase"/>
</dbReference>
<sequence length="310" mass="34999">MQTIYYGAPGTGKSYTIDTTIISGVPDDHVFRVTFYPDFTYNDFIGQLLPKVIPSTVPGGASTITYDFQKGVFTLALEKAYENTSNAVYLVIEEMSRGDCAAIFGDIFQLLDREKSGVNKGYSKYFIDNELISKDILPLKPSTKVKLPPNFHILGTVNTSDQNVFVMDTAFKRRFEWKYISPKPVAGSSSGTFKNNVQLSINDGTSLKPIFWVELYQKLNIFIADEKYLGLGEDKQLGPFFIEFDLSASATEHKKQIKNKLLHYLWSDVHKASYRNDMKLFKESIGTFAELYDAFEADEQVFSATFIGIL</sequence>
<dbReference type="InterPro" id="IPR052934">
    <property type="entry name" value="Methyl-DNA_Rec/Restrict_Enz"/>
</dbReference>
<protein>
    <submittedName>
        <fullName evidence="2">AAA family ATPase</fullName>
    </submittedName>
</protein>
<dbReference type="Proteomes" id="UP001299546">
    <property type="component" value="Unassembled WGS sequence"/>
</dbReference>
<dbReference type="SUPFAM" id="SSF52540">
    <property type="entry name" value="P-loop containing nucleoside triphosphate hydrolases"/>
    <property type="match status" value="1"/>
</dbReference>
<dbReference type="InterPro" id="IPR011704">
    <property type="entry name" value="ATPase_dyneun-rel_AAA"/>
</dbReference>
<dbReference type="EMBL" id="JAJCIS010000003">
    <property type="protein sequence ID" value="MCB7387182.1"/>
    <property type="molecule type" value="Genomic_DNA"/>
</dbReference>
<keyword evidence="3" id="KW-1185">Reference proteome</keyword>
<dbReference type="RefSeq" id="WP_066733998.1">
    <property type="nucleotide sequence ID" value="NZ_JAJCIQ010000003.1"/>
</dbReference>
<name>A0ABS8DGE4_9FIRM</name>
<dbReference type="PANTHER" id="PTHR37291:SF1">
    <property type="entry name" value="TYPE IV METHYL-DIRECTED RESTRICTION ENZYME ECOKMCRB SUBUNIT"/>
    <property type="match status" value="1"/>
</dbReference>
<comment type="caution">
    <text evidence="2">The sequence shown here is derived from an EMBL/GenBank/DDBJ whole genome shotgun (WGS) entry which is preliminary data.</text>
</comment>
<accession>A0ABS8DGE4</accession>